<gene>
    <name evidence="2" type="primary">ORF87264</name>
</gene>
<dbReference type="EMBL" id="HACG01026701">
    <property type="protein sequence ID" value="CEK73566.1"/>
    <property type="molecule type" value="Transcribed_RNA"/>
</dbReference>
<accession>A0A0B7A0D5</accession>
<organism evidence="2">
    <name type="scientific">Arion vulgaris</name>
    <dbReference type="NCBI Taxonomy" id="1028688"/>
    <lineage>
        <taxon>Eukaryota</taxon>
        <taxon>Metazoa</taxon>
        <taxon>Spiralia</taxon>
        <taxon>Lophotrochozoa</taxon>
        <taxon>Mollusca</taxon>
        <taxon>Gastropoda</taxon>
        <taxon>Heterobranchia</taxon>
        <taxon>Euthyneura</taxon>
        <taxon>Panpulmonata</taxon>
        <taxon>Eupulmonata</taxon>
        <taxon>Stylommatophora</taxon>
        <taxon>Helicina</taxon>
        <taxon>Arionoidea</taxon>
        <taxon>Arionidae</taxon>
        <taxon>Arion</taxon>
    </lineage>
</organism>
<feature type="region of interest" description="Disordered" evidence="1">
    <location>
        <begin position="1"/>
        <end position="26"/>
    </location>
</feature>
<proteinExistence type="predicted"/>
<name>A0A0B7A0D5_9EUPU</name>
<evidence type="ECO:0000256" key="1">
    <source>
        <dbReference type="SAM" id="MobiDB-lite"/>
    </source>
</evidence>
<sequence>MSGRLWLSGSELDYNPRVPGSNSKAGSLEENLFPWIVSYGKSRANHSESNDTLLNV</sequence>
<dbReference type="AlphaFoldDB" id="A0A0B7A0D5"/>
<protein>
    <submittedName>
        <fullName evidence="2">Uncharacterized protein</fullName>
    </submittedName>
</protein>
<evidence type="ECO:0000313" key="2">
    <source>
        <dbReference type="EMBL" id="CEK73566.1"/>
    </source>
</evidence>
<reference evidence="2" key="1">
    <citation type="submission" date="2014-12" db="EMBL/GenBank/DDBJ databases">
        <title>Insight into the proteome of Arion vulgaris.</title>
        <authorList>
            <person name="Aradska J."/>
            <person name="Bulat T."/>
            <person name="Smidak R."/>
            <person name="Sarate P."/>
            <person name="Gangsoo J."/>
            <person name="Sialana F."/>
            <person name="Bilban M."/>
            <person name="Lubec G."/>
        </authorList>
    </citation>
    <scope>NUCLEOTIDE SEQUENCE</scope>
    <source>
        <tissue evidence="2">Skin</tissue>
    </source>
</reference>